<comment type="catalytic activity">
    <reaction evidence="15 16 19">
        <text>Hg + NADP(+) + H(+) = Hg(2+) + NADPH</text>
        <dbReference type="Rhea" id="RHEA:23856"/>
        <dbReference type="ChEBI" id="CHEBI:15378"/>
        <dbReference type="ChEBI" id="CHEBI:16170"/>
        <dbReference type="ChEBI" id="CHEBI:16793"/>
        <dbReference type="ChEBI" id="CHEBI:57783"/>
        <dbReference type="ChEBI" id="CHEBI:58349"/>
        <dbReference type="EC" id="1.16.1.1"/>
    </reaction>
</comment>
<dbReference type="RefSeq" id="WP_062799379.1">
    <property type="nucleotide sequence ID" value="NZ_CP014844.1"/>
</dbReference>
<dbReference type="InterPro" id="IPR017969">
    <property type="entry name" value="Heavy-metal-associated_CS"/>
</dbReference>
<dbReference type="Gene3D" id="3.30.70.100">
    <property type="match status" value="1"/>
</dbReference>
<comment type="function">
    <text evidence="16">Resistance to Hg(2+) in bacteria appears to be governed by a specialized system which includes mercuric reductase. MerA protein is responsible for volatilizing mercury as Hg(0).</text>
</comment>
<dbReference type="GO" id="GO:0045340">
    <property type="term" value="F:mercury ion binding"/>
    <property type="evidence" value="ECO:0007669"/>
    <property type="project" value="InterPro"/>
</dbReference>
<gene>
    <name evidence="19" type="primary">merA</name>
    <name evidence="21" type="ORF">A2G96_11805</name>
</gene>
<dbReference type="KEGG" id="cnan:A2G96_11805"/>
<dbReference type="Pfam" id="PF02852">
    <property type="entry name" value="Pyr_redox_dim"/>
    <property type="match status" value="1"/>
</dbReference>
<accession>A0A142JJV4</accession>
<keyword evidence="7 16" id="KW-0479">Metal-binding</keyword>
<organism evidence="21 22">
    <name type="scientific">Cupriavidus nantongensis</name>
    <dbReference type="NCBI Taxonomy" id="1796606"/>
    <lineage>
        <taxon>Bacteria</taxon>
        <taxon>Pseudomonadati</taxon>
        <taxon>Pseudomonadota</taxon>
        <taxon>Betaproteobacteria</taxon>
        <taxon>Burkholderiales</taxon>
        <taxon>Burkholderiaceae</taxon>
        <taxon>Cupriavidus</taxon>
    </lineage>
</organism>
<dbReference type="GO" id="GO:0050660">
    <property type="term" value="F:flavin adenine dinucleotide binding"/>
    <property type="evidence" value="ECO:0007669"/>
    <property type="project" value="UniProtKB-UniRule"/>
</dbReference>
<evidence type="ECO:0000256" key="12">
    <source>
        <dbReference type="ARBA" id="ARBA00023157"/>
    </source>
</evidence>
<dbReference type="PROSITE" id="PS50846">
    <property type="entry name" value="HMA_2"/>
    <property type="match status" value="1"/>
</dbReference>
<evidence type="ECO:0000313" key="21">
    <source>
        <dbReference type="EMBL" id="AMR78366.1"/>
    </source>
</evidence>
<dbReference type="PIRSF" id="PIRSF000350">
    <property type="entry name" value="Mercury_reductase_MerA"/>
    <property type="match status" value="1"/>
</dbReference>
<dbReference type="InterPro" id="IPR016156">
    <property type="entry name" value="FAD/NAD-linked_Rdtase_dimer_sf"/>
</dbReference>
<dbReference type="InterPro" id="IPR001100">
    <property type="entry name" value="Pyr_nuc-diS_OxRdtase"/>
</dbReference>
<dbReference type="InterPro" id="IPR023753">
    <property type="entry name" value="FAD/NAD-binding_dom"/>
</dbReference>
<keyword evidence="11 16" id="KW-0560">Oxidoreductase</keyword>
<keyword evidence="10 16" id="KW-0476">Mercury</keyword>
<dbReference type="PANTHER" id="PTHR43014:SF2">
    <property type="entry name" value="MERCURIC REDUCTASE"/>
    <property type="match status" value="1"/>
</dbReference>
<keyword evidence="13" id="KW-0676">Redox-active center</keyword>
<dbReference type="Pfam" id="PF07992">
    <property type="entry name" value="Pyr_redox_2"/>
    <property type="match status" value="1"/>
</dbReference>
<comment type="similarity">
    <text evidence="1 16 19">Belongs to the class-I pyridine nucleotide-disulfide oxidoreductase family.</text>
</comment>
<evidence type="ECO:0000256" key="10">
    <source>
        <dbReference type="ARBA" id="ARBA00022914"/>
    </source>
</evidence>
<dbReference type="AlphaFoldDB" id="A0A142JJV4"/>
<evidence type="ECO:0000256" key="18">
    <source>
        <dbReference type="PIRSR" id="PIRSR000350-4"/>
    </source>
</evidence>
<dbReference type="FunFam" id="3.30.390.30:FF:000001">
    <property type="entry name" value="Dihydrolipoyl dehydrogenase"/>
    <property type="match status" value="1"/>
</dbReference>
<proteinExistence type="inferred from homology"/>
<dbReference type="Pfam" id="PF00403">
    <property type="entry name" value="HMA"/>
    <property type="match status" value="1"/>
</dbReference>
<evidence type="ECO:0000313" key="22">
    <source>
        <dbReference type="Proteomes" id="UP000075238"/>
    </source>
</evidence>
<dbReference type="GeneID" id="70691493"/>
<evidence type="ECO:0000256" key="9">
    <source>
        <dbReference type="ARBA" id="ARBA00022857"/>
    </source>
</evidence>
<dbReference type="InterPro" id="IPR036163">
    <property type="entry name" value="HMA_dom_sf"/>
</dbReference>
<sequence length="561" mass="58393">MTHLKITGMTCDSCAVHVKDALEKVPGVRSAVVSYPKGTAQIAAEPGTSPDALTGAVAGLGYRAMLAEAPPAEKRGSLLDKAFGWLGRGEKSAGEGCGLRIAVIGSGGAAMAAALKAVEQGAEVTLIERGTIGGTCVNVGCVPSKIMIRAAHIAHLRRASPFDGGIQATPPAILRERLLAQQQGRVDELRHAKYEGILASTPAITVLRGEACFQNGHTLSVRLAEGGEREVAFDRCLIATGASPAVPPIPGLKDTPYWTSNEALASNILPKRLAVIGSSVVAVELAQAFARLGSQVTILARSTLFFREDPAIGEAVTAAFRVEDITVLEHTQASQVAYANGEFVLTTGHGEIRADQLLIATGRAPNTRELALEAAGVTVNAQGAIVIDNGMRTTAQHIYAAGDCTDQPQFVYVAAAAGTRAAINMTGGDAALDLSAVPAVVFTDPQVATVGYSEAEAHHDGIETDSRLLTLDNVPRALANFDTRGFIKLVAEAGSDRLIGVQAVAPEAGELIQTAALAIRARMTVQELADHLFPYLTMVEGLKLAAQTFAKDVTQLSCCAG</sequence>
<keyword evidence="17" id="KW-0520">NAD</keyword>
<evidence type="ECO:0000256" key="16">
    <source>
        <dbReference type="PIRNR" id="PIRNR000350"/>
    </source>
</evidence>
<dbReference type="SUPFAM" id="SSF51905">
    <property type="entry name" value="FAD/NAD(P)-binding domain"/>
    <property type="match status" value="1"/>
</dbReference>
<dbReference type="CDD" id="cd00371">
    <property type="entry name" value="HMA"/>
    <property type="match status" value="1"/>
</dbReference>
<evidence type="ECO:0000256" key="4">
    <source>
        <dbReference type="ARBA" id="ARBA00014791"/>
    </source>
</evidence>
<evidence type="ECO:0000256" key="19">
    <source>
        <dbReference type="RuleBase" id="RU361223"/>
    </source>
</evidence>
<dbReference type="PANTHER" id="PTHR43014">
    <property type="entry name" value="MERCURIC REDUCTASE"/>
    <property type="match status" value="1"/>
</dbReference>
<protein>
    <recommendedName>
        <fullName evidence="4 16">Mercuric reductase</fullName>
        <ecNumber evidence="3 16">1.16.1.1</ecNumber>
    </recommendedName>
    <alternativeName>
        <fullName evidence="14 16">Hg(II) reductase</fullName>
    </alternativeName>
</protein>
<dbReference type="InterPro" id="IPR006121">
    <property type="entry name" value="HMA_dom"/>
</dbReference>
<evidence type="ECO:0000256" key="13">
    <source>
        <dbReference type="ARBA" id="ARBA00023284"/>
    </source>
</evidence>
<keyword evidence="17" id="KW-0547">Nucleotide-binding</keyword>
<keyword evidence="6 16" id="KW-0285">Flavoprotein</keyword>
<feature type="binding site" evidence="17">
    <location>
        <position position="145"/>
    </location>
    <ligand>
        <name>FAD</name>
        <dbReference type="ChEBI" id="CHEBI:57692"/>
    </ligand>
</feature>
<evidence type="ECO:0000256" key="2">
    <source>
        <dbReference type="ARBA" id="ARBA00011738"/>
    </source>
</evidence>
<dbReference type="STRING" id="1796606.A2G96_11805"/>
<dbReference type="GO" id="GO:0016668">
    <property type="term" value="F:oxidoreductase activity, acting on a sulfur group of donors, NAD(P) as acceptor"/>
    <property type="evidence" value="ECO:0007669"/>
    <property type="project" value="UniProtKB-UniRule"/>
</dbReference>
<evidence type="ECO:0000256" key="1">
    <source>
        <dbReference type="ARBA" id="ARBA00007532"/>
    </source>
</evidence>
<dbReference type="SUPFAM" id="SSF55424">
    <property type="entry name" value="FAD/NAD-linked reductases, dimerisation (C-terminal) domain"/>
    <property type="match status" value="1"/>
</dbReference>
<feature type="binding site" evidence="17">
    <location>
        <begin position="277"/>
        <end position="284"/>
    </location>
    <ligand>
        <name>NAD(+)</name>
        <dbReference type="ChEBI" id="CHEBI:57540"/>
    </ligand>
</feature>
<evidence type="ECO:0000256" key="17">
    <source>
        <dbReference type="PIRSR" id="PIRSR000350-3"/>
    </source>
</evidence>
<dbReference type="PROSITE" id="PS01047">
    <property type="entry name" value="HMA_1"/>
    <property type="match status" value="1"/>
</dbReference>
<evidence type="ECO:0000256" key="5">
    <source>
        <dbReference type="ARBA" id="ARBA00022466"/>
    </source>
</evidence>
<dbReference type="OrthoDB" id="178496at2"/>
<dbReference type="InterPro" id="IPR012999">
    <property type="entry name" value="Pyr_OxRdtase_I_AS"/>
</dbReference>
<dbReference type="NCBIfam" id="TIGR02053">
    <property type="entry name" value="MerA"/>
    <property type="match status" value="1"/>
</dbReference>
<feature type="binding site" evidence="17">
    <location>
        <position position="403"/>
    </location>
    <ligand>
        <name>FAD</name>
        <dbReference type="ChEBI" id="CHEBI:57692"/>
    </ligand>
</feature>
<feature type="domain" description="HMA" evidence="20">
    <location>
        <begin position="1"/>
        <end position="65"/>
    </location>
</feature>
<keyword evidence="8 16" id="KW-0274">FAD</keyword>
<evidence type="ECO:0000256" key="3">
    <source>
        <dbReference type="ARBA" id="ARBA00012661"/>
    </source>
</evidence>
<comment type="subunit">
    <text evidence="2 16 19">Homodimer.</text>
</comment>
<evidence type="ECO:0000259" key="20">
    <source>
        <dbReference type="PROSITE" id="PS50846"/>
    </source>
</evidence>
<dbReference type="PRINTS" id="PR00945">
    <property type="entry name" value="HGRDTASE"/>
</dbReference>
<dbReference type="Proteomes" id="UP000075238">
    <property type="component" value="Chromosome 1"/>
</dbReference>
<dbReference type="InterPro" id="IPR021179">
    <property type="entry name" value="Mercury_reductase_MerA"/>
</dbReference>
<dbReference type="GO" id="GO:0016152">
    <property type="term" value="F:mercury (II) reductase (NADP+) activity"/>
    <property type="evidence" value="ECO:0007669"/>
    <property type="project" value="UniProtKB-UniRule"/>
</dbReference>
<dbReference type="EMBL" id="CP014844">
    <property type="protein sequence ID" value="AMR78366.1"/>
    <property type="molecule type" value="Genomic_DNA"/>
</dbReference>
<dbReference type="EC" id="1.16.1.1" evidence="3 16"/>
<evidence type="ECO:0000256" key="11">
    <source>
        <dbReference type="ARBA" id="ARBA00023002"/>
    </source>
</evidence>
<dbReference type="SUPFAM" id="SSF55008">
    <property type="entry name" value="HMA, heavy metal-associated domain"/>
    <property type="match status" value="1"/>
</dbReference>
<name>A0A142JJV4_9BURK</name>
<evidence type="ECO:0000256" key="6">
    <source>
        <dbReference type="ARBA" id="ARBA00022630"/>
    </source>
</evidence>
<evidence type="ECO:0000256" key="14">
    <source>
        <dbReference type="ARBA" id="ARBA00031725"/>
    </source>
</evidence>
<keyword evidence="22" id="KW-1185">Reference proteome</keyword>
<reference evidence="21 22" key="1">
    <citation type="submission" date="2016-03" db="EMBL/GenBank/DDBJ databases">
        <title>Complete genome sequence of a novel chlorpyrifos degrading bacterium, Cupriavidus nantongensis sp. X1.</title>
        <authorList>
            <person name="Fang L."/>
        </authorList>
    </citation>
    <scope>NUCLEOTIDE SEQUENCE [LARGE SCALE GENOMIC DNA]</scope>
    <source>
        <strain evidence="21 22">X1</strain>
    </source>
</reference>
<dbReference type="NCBIfam" id="NF010311">
    <property type="entry name" value="PRK13748.1"/>
    <property type="match status" value="1"/>
</dbReference>
<keyword evidence="9 16" id="KW-0521">NADP</keyword>
<evidence type="ECO:0000256" key="15">
    <source>
        <dbReference type="ARBA" id="ARBA00048984"/>
    </source>
</evidence>
<dbReference type="InterPro" id="IPR036188">
    <property type="entry name" value="FAD/NAD-bd_sf"/>
</dbReference>
<evidence type="ECO:0000256" key="8">
    <source>
        <dbReference type="ARBA" id="ARBA00022827"/>
    </source>
</evidence>
<dbReference type="Gene3D" id="3.50.50.60">
    <property type="entry name" value="FAD/NAD(P)-binding domain"/>
    <property type="match status" value="2"/>
</dbReference>
<dbReference type="Gene3D" id="3.30.390.30">
    <property type="match status" value="1"/>
</dbReference>
<keyword evidence="5 16" id="KW-0475">Mercuric resistance</keyword>
<dbReference type="GO" id="GO:0050661">
    <property type="term" value="F:NADP binding"/>
    <property type="evidence" value="ECO:0007669"/>
    <property type="project" value="InterPro"/>
</dbReference>
<comment type="cofactor">
    <cofactor evidence="16 17 19">
        <name>FAD</name>
        <dbReference type="ChEBI" id="CHEBI:57692"/>
    </cofactor>
    <text evidence="16 17 19">Binds 1 FAD per subunit.</text>
</comment>
<feature type="binding site" evidence="17">
    <location>
        <position position="362"/>
    </location>
    <ligand>
        <name>NAD(+)</name>
        <dbReference type="ChEBI" id="CHEBI:57540"/>
    </ligand>
</feature>
<keyword evidence="12" id="KW-1015">Disulfide bond</keyword>
<dbReference type="InterPro" id="IPR004099">
    <property type="entry name" value="Pyr_nucl-diS_OxRdtase_dimer"/>
</dbReference>
<feature type="disulfide bond" description="Redox-active" evidence="18">
    <location>
        <begin position="136"/>
        <end position="141"/>
    </location>
</feature>
<dbReference type="GO" id="GO:0003955">
    <property type="term" value="F:NAD(P)H dehydrogenase (quinone) activity"/>
    <property type="evidence" value="ECO:0007669"/>
    <property type="project" value="TreeGrafter"/>
</dbReference>
<dbReference type="PROSITE" id="PS00076">
    <property type="entry name" value="PYRIDINE_REDOX_1"/>
    <property type="match status" value="1"/>
</dbReference>
<dbReference type="GO" id="GO:0050787">
    <property type="term" value="P:detoxification of mercury ion"/>
    <property type="evidence" value="ECO:0007669"/>
    <property type="project" value="InterPro"/>
</dbReference>
<evidence type="ECO:0000256" key="7">
    <source>
        <dbReference type="ARBA" id="ARBA00022723"/>
    </source>
</evidence>